<feature type="transmembrane region" description="Helical" evidence="1">
    <location>
        <begin position="348"/>
        <end position="366"/>
    </location>
</feature>
<accession>A0ABP7V675</accession>
<feature type="transmembrane region" description="Helical" evidence="1">
    <location>
        <begin position="62"/>
        <end position="83"/>
    </location>
</feature>
<organism evidence="2 3">
    <name type="scientific">Flavobacterium cheonanense</name>
    <dbReference type="NCBI Taxonomy" id="706183"/>
    <lineage>
        <taxon>Bacteria</taxon>
        <taxon>Pseudomonadati</taxon>
        <taxon>Bacteroidota</taxon>
        <taxon>Flavobacteriia</taxon>
        <taxon>Flavobacteriales</taxon>
        <taxon>Flavobacteriaceae</taxon>
        <taxon>Flavobacterium</taxon>
    </lineage>
</organism>
<evidence type="ECO:0000256" key="1">
    <source>
        <dbReference type="SAM" id="Phobius"/>
    </source>
</evidence>
<evidence type="ECO:0008006" key="4">
    <source>
        <dbReference type="Google" id="ProtNLM"/>
    </source>
</evidence>
<dbReference type="RefSeq" id="WP_344814889.1">
    <property type="nucleotide sequence ID" value="NZ_BAABCT010000001.1"/>
</dbReference>
<dbReference type="EMBL" id="BAABCT010000001">
    <property type="protein sequence ID" value="GAA4060490.1"/>
    <property type="molecule type" value="Genomic_DNA"/>
</dbReference>
<feature type="transmembrane region" description="Helical" evidence="1">
    <location>
        <begin position="373"/>
        <end position="394"/>
    </location>
</feature>
<protein>
    <recommendedName>
        <fullName evidence="4">ABC transporter permease</fullName>
    </recommendedName>
</protein>
<feature type="transmembrane region" description="Helical" evidence="1">
    <location>
        <begin position="21"/>
        <end position="42"/>
    </location>
</feature>
<comment type="caution">
    <text evidence="2">The sequence shown here is derived from an EMBL/GenBank/DDBJ whole genome shotgun (WGS) entry which is preliminary data.</text>
</comment>
<feature type="transmembrane region" description="Helical" evidence="1">
    <location>
        <begin position="431"/>
        <end position="451"/>
    </location>
</feature>
<keyword evidence="1" id="KW-1133">Transmembrane helix</keyword>
<keyword evidence="1" id="KW-0472">Membrane</keyword>
<reference evidence="3" key="1">
    <citation type="journal article" date="2019" name="Int. J. Syst. Evol. Microbiol.">
        <title>The Global Catalogue of Microorganisms (GCM) 10K type strain sequencing project: providing services to taxonomists for standard genome sequencing and annotation.</title>
        <authorList>
            <consortium name="The Broad Institute Genomics Platform"/>
            <consortium name="The Broad Institute Genome Sequencing Center for Infectious Disease"/>
            <person name="Wu L."/>
            <person name="Ma J."/>
        </authorList>
    </citation>
    <scope>NUCLEOTIDE SEQUENCE [LARGE SCALE GENOMIC DNA]</scope>
    <source>
        <strain evidence="3">JCM 17069</strain>
    </source>
</reference>
<feature type="transmembrane region" description="Helical" evidence="1">
    <location>
        <begin position="483"/>
        <end position="502"/>
    </location>
</feature>
<dbReference type="Proteomes" id="UP001500367">
    <property type="component" value="Unassembled WGS sequence"/>
</dbReference>
<evidence type="ECO:0000313" key="3">
    <source>
        <dbReference type="Proteomes" id="UP001500367"/>
    </source>
</evidence>
<keyword evidence="3" id="KW-1185">Reference proteome</keyword>
<evidence type="ECO:0000313" key="2">
    <source>
        <dbReference type="EMBL" id="GAA4060490.1"/>
    </source>
</evidence>
<keyword evidence="1" id="KW-0812">Transmembrane</keyword>
<gene>
    <name evidence="2" type="ORF">GCM10022389_01010</name>
</gene>
<feature type="transmembrane region" description="Helical" evidence="1">
    <location>
        <begin position="103"/>
        <end position="123"/>
    </location>
</feature>
<sequence>MFKNIQKYLLINHPLLWNLKIVPVSAFLILFNIIFILLGYLNGAIDFTETDNDYSRNDNDDIIIFFSVMISILTAIVWLVYYLKNNALKSYYPKNNFSLFKEWLLILVVCFLNSSLIMAYLYGKDLKVRSYYTESEAKKRCEILSQGSFFVSGSYSYHYNDDNYEGDAIVAAANYDVDTATAVVDSVKVKDHFFYRGRKYSNFSLLDKNINSYSFFGYNEDSLRKMKIKDWLFYNKKDSVKSLFKNYLAIVKEHKLKANIDEEKWTELVYDYPKFEKYKNIGAEEFEVSYDYENEIRRNQIDTTEQYVKKVKDTYYLYNKYYVPENSLKHSYETISNSWTKPSVSIETILLLLYIAIGFSLVLFSFRVTSGRNFLIAIVALGVINILIGILTAIISSEYFYLAALLLLTIILFVYLILVIHRKKGKGISGITLNATLWLLPSFGPIVYAIVLELAKSTTNYYEIIDIGLRNEKFPFISFLKDYAYELLWFNVLFIFIIMLFFSRKIKQWRGIAEN</sequence>
<feature type="transmembrane region" description="Helical" evidence="1">
    <location>
        <begin position="400"/>
        <end position="419"/>
    </location>
</feature>
<name>A0ABP7V675_9FLAO</name>
<proteinExistence type="predicted"/>